<evidence type="ECO:0000313" key="3">
    <source>
        <dbReference type="Proteomes" id="UP000249723"/>
    </source>
</evidence>
<dbReference type="AlphaFoldDB" id="A0A2X0LDG7"/>
<proteinExistence type="predicted"/>
<gene>
    <name evidence="2" type="ORF">BZ3500_MVSOF-1268-A1-R1_CHR6-3G09020</name>
</gene>
<dbReference type="EMBL" id="FMWP01000048">
    <property type="protein sequence ID" value="SCZ93953.1"/>
    <property type="molecule type" value="Genomic_DNA"/>
</dbReference>
<protein>
    <submittedName>
        <fullName evidence="2">BZ3500_MvSof-1268-A1-R1_Chr6-3g09020 protein</fullName>
    </submittedName>
</protein>
<reference evidence="3" key="1">
    <citation type="submission" date="2016-10" db="EMBL/GenBank/DDBJ databases">
        <authorList>
            <person name="Jeantristanb JTB J.-T."/>
            <person name="Ricardo R."/>
        </authorList>
    </citation>
    <scope>NUCLEOTIDE SEQUENCE [LARGE SCALE GENOMIC DNA]</scope>
</reference>
<organism evidence="2 3">
    <name type="scientific">Microbotryum saponariae</name>
    <dbReference type="NCBI Taxonomy" id="289078"/>
    <lineage>
        <taxon>Eukaryota</taxon>
        <taxon>Fungi</taxon>
        <taxon>Dikarya</taxon>
        <taxon>Basidiomycota</taxon>
        <taxon>Pucciniomycotina</taxon>
        <taxon>Microbotryomycetes</taxon>
        <taxon>Microbotryales</taxon>
        <taxon>Microbotryaceae</taxon>
        <taxon>Microbotryum</taxon>
    </lineage>
</organism>
<accession>A0A2X0LDG7</accession>
<evidence type="ECO:0000313" key="2">
    <source>
        <dbReference type="EMBL" id="SCZ93953.1"/>
    </source>
</evidence>
<evidence type="ECO:0000256" key="1">
    <source>
        <dbReference type="SAM" id="MobiDB-lite"/>
    </source>
</evidence>
<keyword evidence="3" id="KW-1185">Reference proteome</keyword>
<name>A0A2X0LDG7_9BASI</name>
<sequence>MHMSLGPHRPTPKHHFRPVTITSPTPTSFTCVVTVNQSHECNPSRLFLDQLNRPSMSRLVVANISTVLAHWLSISSITPTDQLPSKTLETFRGTLLIALPLT</sequence>
<dbReference type="Proteomes" id="UP000249723">
    <property type="component" value="Unassembled WGS sequence"/>
</dbReference>
<feature type="region of interest" description="Disordered" evidence="1">
    <location>
        <begin position="1"/>
        <end position="21"/>
    </location>
</feature>